<organism evidence="2 3">
    <name type="scientific">Rhizodiscina lignyota</name>
    <dbReference type="NCBI Taxonomy" id="1504668"/>
    <lineage>
        <taxon>Eukaryota</taxon>
        <taxon>Fungi</taxon>
        <taxon>Dikarya</taxon>
        <taxon>Ascomycota</taxon>
        <taxon>Pezizomycotina</taxon>
        <taxon>Dothideomycetes</taxon>
        <taxon>Pleosporomycetidae</taxon>
        <taxon>Aulographales</taxon>
        <taxon>Rhizodiscinaceae</taxon>
        <taxon>Rhizodiscina</taxon>
    </lineage>
</organism>
<gene>
    <name evidence="2" type="ORF">NA57DRAFT_80551</name>
</gene>
<accession>A0A9P4I732</accession>
<proteinExistence type="predicted"/>
<dbReference type="Proteomes" id="UP000799772">
    <property type="component" value="Unassembled WGS sequence"/>
</dbReference>
<dbReference type="EMBL" id="ML978135">
    <property type="protein sequence ID" value="KAF2094133.1"/>
    <property type="molecule type" value="Genomic_DNA"/>
</dbReference>
<keyword evidence="3" id="KW-1185">Reference proteome</keyword>
<feature type="signal peptide" evidence="1">
    <location>
        <begin position="1"/>
        <end position="20"/>
    </location>
</feature>
<evidence type="ECO:0000313" key="2">
    <source>
        <dbReference type="EMBL" id="KAF2094133.1"/>
    </source>
</evidence>
<feature type="chain" id="PRO_5040244064" evidence="1">
    <location>
        <begin position="21"/>
        <end position="130"/>
    </location>
</feature>
<evidence type="ECO:0000313" key="3">
    <source>
        <dbReference type="Proteomes" id="UP000799772"/>
    </source>
</evidence>
<sequence length="130" mass="14672">MHFNTLIIQSFIAAASLVTATPTAINEVRNIGLQKRSSYYSKEKTFGMEIVGVDKPYYANIPYNGEITPHVKGKGLVVRHLALDHGEVFCKIFFEESKIVESFNFEEVGYTYSIKNFDEIIVKVVCKVEG</sequence>
<evidence type="ECO:0000256" key="1">
    <source>
        <dbReference type="SAM" id="SignalP"/>
    </source>
</evidence>
<keyword evidence="1" id="KW-0732">Signal</keyword>
<dbReference type="AlphaFoldDB" id="A0A9P4I732"/>
<comment type="caution">
    <text evidence="2">The sequence shown here is derived from an EMBL/GenBank/DDBJ whole genome shotgun (WGS) entry which is preliminary data.</text>
</comment>
<protein>
    <submittedName>
        <fullName evidence="2">Uncharacterized protein</fullName>
    </submittedName>
</protein>
<name>A0A9P4I732_9PEZI</name>
<reference evidence="2" key="1">
    <citation type="journal article" date="2020" name="Stud. Mycol.">
        <title>101 Dothideomycetes genomes: a test case for predicting lifestyles and emergence of pathogens.</title>
        <authorList>
            <person name="Haridas S."/>
            <person name="Albert R."/>
            <person name="Binder M."/>
            <person name="Bloem J."/>
            <person name="Labutti K."/>
            <person name="Salamov A."/>
            <person name="Andreopoulos B."/>
            <person name="Baker S."/>
            <person name="Barry K."/>
            <person name="Bills G."/>
            <person name="Bluhm B."/>
            <person name="Cannon C."/>
            <person name="Castanera R."/>
            <person name="Culley D."/>
            <person name="Daum C."/>
            <person name="Ezra D."/>
            <person name="Gonzalez J."/>
            <person name="Henrissat B."/>
            <person name="Kuo A."/>
            <person name="Liang C."/>
            <person name="Lipzen A."/>
            <person name="Lutzoni F."/>
            <person name="Magnuson J."/>
            <person name="Mondo S."/>
            <person name="Nolan M."/>
            <person name="Ohm R."/>
            <person name="Pangilinan J."/>
            <person name="Park H.-J."/>
            <person name="Ramirez L."/>
            <person name="Alfaro M."/>
            <person name="Sun H."/>
            <person name="Tritt A."/>
            <person name="Yoshinaga Y."/>
            <person name="Zwiers L.-H."/>
            <person name="Turgeon B."/>
            <person name="Goodwin S."/>
            <person name="Spatafora J."/>
            <person name="Crous P."/>
            <person name="Grigoriev I."/>
        </authorList>
    </citation>
    <scope>NUCLEOTIDE SEQUENCE</scope>
    <source>
        <strain evidence="2">CBS 133067</strain>
    </source>
</reference>